<dbReference type="InterPro" id="IPR043544">
    <property type="entry name" value="SNX10/11"/>
</dbReference>
<evidence type="ECO:0000256" key="6">
    <source>
        <dbReference type="ARBA" id="ARBA00022753"/>
    </source>
</evidence>
<keyword evidence="7" id="KW-0653">Protein transport</keyword>
<protein>
    <submittedName>
        <fullName evidence="12">Sorting nexin 10</fullName>
    </submittedName>
</protein>
<keyword evidence="13" id="KW-1185">Reference proteome</keyword>
<evidence type="ECO:0000256" key="1">
    <source>
        <dbReference type="ARBA" id="ARBA00004177"/>
    </source>
</evidence>
<dbReference type="Ensembl" id="ENSEBUT00000023543.1">
    <property type="protein sequence ID" value="ENSEBUP00000022967.1"/>
    <property type="gene ID" value="ENSEBUG00000014158.1"/>
</dbReference>
<keyword evidence="8" id="KW-0446">Lipid-binding</keyword>
<keyword evidence="5" id="KW-0963">Cytoplasm</keyword>
<dbReference type="OMA" id="SMLMVQL"/>
<keyword evidence="9" id="KW-0472">Membrane</keyword>
<evidence type="ECO:0000256" key="3">
    <source>
        <dbReference type="ARBA" id="ARBA00010883"/>
    </source>
</evidence>
<sequence length="204" mass="23957">MDAFVKEFIEVRVRCLKIQCKTTWHPYVDYEIFVHTNSISFSLKSSCVQRRFREFVWLRRWLEKSAAEMEVPDLPARNPFFSCFNPEDVEQRRRGLQEFLDRIVKTAFFLSDSRLHLFLQSRLSTDEIEACVQGRTSFSVRDAILKGPQTDGRFSLKDTMKQLPPHGELMGKQVDEEHADVLNITPDAEGFCSWVQKEEDRESK</sequence>
<dbReference type="Proteomes" id="UP000694388">
    <property type="component" value="Unplaced"/>
</dbReference>
<evidence type="ECO:0000256" key="5">
    <source>
        <dbReference type="ARBA" id="ARBA00022490"/>
    </source>
</evidence>
<keyword evidence="6" id="KW-0967">Endosome</keyword>
<feature type="domain" description="PX" evidence="11">
    <location>
        <begin position="1"/>
        <end position="125"/>
    </location>
</feature>
<dbReference type="InterPro" id="IPR001683">
    <property type="entry name" value="PX_dom"/>
</dbReference>
<dbReference type="SUPFAM" id="SSF64268">
    <property type="entry name" value="PX domain"/>
    <property type="match status" value="1"/>
</dbReference>
<dbReference type="Gene3D" id="3.30.1520.10">
    <property type="entry name" value="Phox-like domain"/>
    <property type="match status" value="1"/>
</dbReference>
<evidence type="ECO:0000256" key="9">
    <source>
        <dbReference type="ARBA" id="ARBA00023136"/>
    </source>
</evidence>
<dbReference type="GO" id="GO:0006886">
    <property type="term" value="P:intracellular protein transport"/>
    <property type="evidence" value="ECO:0007669"/>
    <property type="project" value="InterPro"/>
</dbReference>
<accession>A0A8C4R1Z4</accession>
<keyword evidence="4" id="KW-0813">Transport</keyword>
<dbReference type="PANTHER" id="PTHR46209:SF3">
    <property type="entry name" value="PX DOMAIN-CONTAINING PROTEIN"/>
    <property type="match status" value="1"/>
</dbReference>
<evidence type="ECO:0000313" key="13">
    <source>
        <dbReference type="Proteomes" id="UP000694388"/>
    </source>
</evidence>
<name>A0A8C4R1Z4_EPTBU</name>
<dbReference type="GO" id="GO:0005768">
    <property type="term" value="C:endosome"/>
    <property type="evidence" value="ECO:0007669"/>
    <property type="project" value="UniProtKB-SubCell"/>
</dbReference>
<evidence type="ECO:0000256" key="10">
    <source>
        <dbReference type="ARBA" id="ARBA00029433"/>
    </source>
</evidence>
<proteinExistence type="inferred from homology"/>
<dbReference type="InterPro" id="IPR036871">
    <property type="entry name" value="PX_dom_sf"/>
</dbReference>
<evidence type="ECO:0000259" key="11">
    <source>
        <dbReference type="PROSITE" id="PS50195"/>
    </source>
</evidence>
<comment type="subcellular location">
    <subcellularLocation>
        <location evidence="2">Cytoplasm</location>
    </subcellularLocation>
    <subcellularLocation>
        <location evidence="10">Endomembrane system</location>
        <topology evidence="10">Peripheral membrane protein</topology>
        <orientation evidence="10">Cytoplasmic side</orientation>
    </subcellularLocation>
    <subcellularLocation>
        <location evidence="1">Endosome</location>
    </subcellularLocation>
</comment>
<dbReference type="Pfam" id="PF00787">
    <property type="entry name" value="PX"/>
    <property type="match status" value="1"/>
</dbReference>
<dbReference type="SMART" id="SM00312">
    <property type="entry name" value="PX"/>
    <property type="match status" value="1"/>
</dbReference>
<organism evidence="12 13">
    <name type="scientific">Eptatretus burgeri</name>
    <name type="common">Inshore hagfish</name>
    <dbReference type="NCBI Taxonomy" id="7764"/>
    <lineage>
        <taxon>Eukaryota</taxon>
        <taxon>Metazoa</taxon>
        <taxon>Chordata</taxon>
        <taxon>Craniata</taxon>
        <taxon>Vertebrata</taxon>
        <taxon>Cyclostomata</taxon>
        <taxon>Myxini</taxon>
        <taxon>Myxiniformes</taxon>
        <taxon>Myxinidae</taxon>
        <taxon>Eptatretinae</taxon>
        <taxon>Eptatretus</taxon>
    </lineage>
</organism>
<comment type="similarity">
    <text evidence="3">Belongs to the sorting nexin family.</text>
</comment>
<dbReference type="PANTHER" id="PTHR46209">
    <property type="entry name" value="PX DOMAIN-CONTAINING PROTEIN"/>
    <property type="match status" value="1"/>
</dbReference>
<dbReference type="PROSITE" id="PS50195">
    <property type="entry name" value="PX"/>
    <property type="match status" value="1"/>
</dbReference>
<evidence type="ECO:0000256" key="8">
    <source>
        <dbReference type="ARBA" id="ARBA00023121"/>
    </source>
</evidence>
<evidence type="ECO:0000256" key="4">
    <source>
        <dbReference type="ARBA" id="ARBA00022448"/>
    </source>
</evidence>
<dbReference type="GO" id="GO:0016050">
    <property type="term" value="P:vesicle organization"/>
    <property type="evidence" value="ECO:0007669"/>
    <property type="project" value="TreeGrafter"/>
</dbReference>
<dbReference type="GO" id="GO:1901981">
    <property type="term" value="F:phosphatidylinositol phosphate binding"/>
    <property type="evidence" value="ECO:0007669"/>
    <property type="project" value="TreeGrafter"/>
</dbReference>
<reference evidence="12" key="1">
    <citation type="submission" date="2025-08" db="UniProtKB">
        <authorList>
            <consortium name="Ensembl"/>
        </authorList>
    </citation>
    <scope>IDENTIFICATION</scope>
</reference>
<dbReference type="GeneTree" id="ENSGT00940000156007"/>
<dbReference type="AlphaFoldDB" id="A0A8C4R1Z4"/>
<evidence type="ECO:0000256" key="2">
    <source>
        <dbReference type="ARBA" id="ARBA00004496"/>
    </source>
</evidence>
<reference evidence="12" key="2">
    <citation type="submission" date="2025-09" db="UniProtKB">
        <authorList>
            <consortium name="Ensembl"/>
        </authorList>
    </citation>
    <scope>IDENTIFICATION</scope>
</reference>
<evidence type="ECO:0000256" key="7">
    <source>
        <dbReference type="ARBA" id="ARBA00022927"/>
    </source>
</evidence>
<evidence type="ECO:0000313" key="12">
    <source>
        <dbReference type="Ensembl" id="ENSEBUP00000022967.1"/>
    </source>
</evidence>